<keyword evidence="3" id="KW-1185">Reference proteome</keyword>
<sequence>MPQFTSPRAQTIQLRKPRNPIVAPAHRRQAGAHASLKHPSRQHASQALRTAVRSLAPDDSP</sequence>
<dbReference type="RefSeq" id="WP_347706482.1">
    <property type="nucleotide sequence ID" value="NZ_JBDPZD010000009.1"/>
</dbReference>
<gene>
    <name evidence="2" type="ORF">ABDJ85_19535</name>
</gene>
<comment type="caution">
    <text evidence="2">The sequence shown here is derived from an EMBL/GenBank/DDBJ whole genome shotgun (WGS) entry which is preliminary data.</text>
</comment>
<feature type="region of interest" description="Disordered" evidence="1">
    <location>
        <begin position="1"/>
        <end position="61"/>
    </location>
</feature>
<feature type="compositionally biased region" description="Polar residues" evidence="1">
    <location>
        <begin position="1"/>
        <end position="13"/>
    </location>
</feature>
<evidence type="ECO:0008006" key="4">
    <source>
        <dbReference type="Google" id="ProtNLM"/>
    </source>
</evidence>
<accession>A0ABV0G7G4</accession>
<organism evidence="2 3">
    <name type="scientific">Roseateles paludis</name>
    <dbReference type="NCBI Taxonomy" id="3145238"/>
    <lineage>
        <taxon>Bacteria</taxon>
        <taxon>Pseudomonadati</taxon>
        <taxon>Pseudomonadota</taxon>
        <taxon>Betaproteobacteria</taxon>
        <taxon>Burkholderiales</taxon>
        <taxon>Sphaerotilaceae</taxon>
        <taxon>Roseateles</taxon>
    </lineage>
</organism>
<name>A0ABV0G7G4_9BURK</name>
<evidence type="ECO:0000313" key="2">
    <source>
        <dbReference type="EMBL" id="MEO3693672.1"/>
    </source>
</evidence>
<evidence type="ECO:0000256" key="1">
    <source>
        <dbReference type="SAM" id="MobiDB-lite"/>
    </source>
</evidence>
<feature type="compositionally biased region" description="Basic residues" evidence="1">
    <location>
        <begin position="25"/>
        <end position="41"/>
    </location>
</feature>
<evidence type="ECO:0000313" key="3">
    <source>
        <dbReference type="Proteomes" id="UP001495147"/>
    </source>
</evidence>
<protein>
    <recommendedName>
        <fullName evidence="4">Integrase</fullName>
    </recommendedName>
</protein>
<reference evidence="2 3" key="1">
    <citation type="submission" date="2024-05" db="EMBL/GenBank/DDBJ databases">
        <title>Roseateles sp. DJS-2-20 16S ribosomal RNA gene Genome sequencing and assembly.</title>
        <authorList>
            <person name="Woo H."/>
        </authorList>
    </citation>
    <scope>NUCLEOTIDE SEQUENCE [LARGE SCALE GENOMIC DNA]</scope>
    <source>
        <strain evidence="2 3">DJS-2-20</strain>
    </source>
</reference>
<proteinExistence type="predicted"/>
<dbReference type="EMBL" id="JBDPZD010000009">
    <property type="protein sequence ID" value="MEO3693672.1"/>
    <property type="molecule type" value="Genomic_DNA"/>
</dbReference>
<dbReference type="Proteomes" id="UP001495147">
    <property type="component" value="Unassembled WGS sequence"/>
</dbReference>